<protein>
    <submittedName>
        <fullName evidence="2">Uncharacterized protein</fullName>
    </submittedName>
</protein>
<dbReference type="EMBL" id="JACEGA010000001">
    <property type="protein sequence ID" value="MBB2183508.1"/>
    <property type="molecule type" value="Genomic_DNA"/>
</dbReference>
<evidence type="ECO:0000256" key="1">
    <source>
        <dbReference type="SAM" id="Coils"/>
    </source>
</evidence>
<proteinExistence type="predicted"/>
<accession>A0A839K279</accession>
<sequence length="207" mass="23832">MGFLCKVFGHKWERLPNECARRCRVCGATVTIEHQWRQIEGQCREKCLNCGKTRDIQHNFIGCECSRCGKVEHQYEYVDGEVTDLQRCNSCGKYYLSPYGRARTDEMAIEAYASLITLHGELLPQVFNDAYLIRKIAGYANRFPDIVIKIFDALDAQNIQRNVIAEERTRVNELKETASLTQEEIRRQEYDANADEGIFHGGVRGDK</sequence>
<evidence type="ECO:0000313" key="2">
    <source>
        <dbReference type="EMBL" id="MBB2183508.1"/>
    </source>
</evidence>
<dbReference type="AlphaFoldDB" id="A0A839K279"/>
<reference evidence="2 3" key="1">
    <citation type="submission" date="2020-07" db="EMBL/GenBank/DDBJ databases">
        <title>Characterization and genome sequencing of isolate MD1, a novel member within the family Lachnospiraceae.</title>
        <authorList>
            <person name="Rettenmaier R."/>
            <person name="Di Bello L."/>
            <person name="Zinser C."/>
            <person name="Scheitz K."/>
            <person name="Liebl W."/>
            <person name="Zverlov V."/>
        </authorList>
    </citation>
    <scope>NUCLEOTIDE SEQUENCE [LARGE SCALE GENOMIC DNA]</scope>
    <source>
        <strain evidence="2 3">MD1</strain>
    </source>
</reference>
<gene>
    <name evidence="2" type="ORF">H0486_11525</name>
</gene>
<evidence type="ECO:0000313" key="3">
    <source>
        <dbReference type="Proteomes" id="UP000574276"/>
    </source>
</evidence>
<keyword evidence="1" id="KW-0175">Coiled coil</keyword>
<name>A0A839K279_9FIRM</name>
<dbReference type="RefSeq" id="WP_228353157.1">
    <property type="nucleotide sequence ID" value="NZ_JACEGA010000001.1"/>
</dbReference>
<organism evidence="2 3">
    <name type="scientific">Variimorphobacter saccharofermentans</name>
    <dbReference type="NCBI Taxonomy" id="2755051"/>
    <lineage>
        <taxon>Bacteria</taxon>
        <taxon>Bacillati</taxon>
        <taxon>Bacillota</taxon>
        <taxon>Clostridia</taxon>
        <taxon>Lachnospirales</taxon>
        <taxon>Lachnospiraceae</taxon>
        <taxon>Variimorphobacter</taxon>
    </lineage>
</organism>
<dbReference type="Proteomes" id="UP000574276">
    <property type="component" value="Unassembled WGS sequence"/>
</dbReference>
<feature type="coiled-coil region" evidence="1">
    <location>
        <begin position="164"/>
        <end position="191"/>
    </location>
</feature>
<comment type="caution">
    <text evidence="2">The sequence shown here is derived from an EMBL/GenBank/DDBJ whole genome shotgun (WGS) entry which is preliminary data.</text>
</comment>
<keyword evidence="3" id="KW-1185">Reference proteome</keyword>